<evidence type="ECO:0000313" key="3">
    <source>
        <dbReference type="Proteomes" id="UP000326112"/>
    </source>
</evidence>
<keyword evidence="3" id="KW-1185">Reference proteome</keyword>
<proteinExistence type="predicted"/>
<organism evidence="2 3">
    <name type="scientific">Pseudomonas kitaguniensis</name>
    <dbReference type="NCBI Taxonomy" id="2607908"/>
    <lineage>
        <taxon>Bacteria</taxon>
        <taxon>Pseudomonadati</taxon>
        <taxon>Pseudomonadota</taxon>
        <taxon>Gammaproteobacteria</taxon>
        <taxon>Pseudomonadales</taxon>
        <taxon>Pseudomonadaceae</taxon>
        <taxon>Pseudomonas</taxon>
    </lineage>
</organism>
<feature type="region of interest" description="Disordered" evidence="1">
    <location>
        <begin position="246"/>
        <end position="275"/>
    </location>
</feature>
<reference evidence="2 3" key="2">
    <citation type="journal article" date="2023" name="Plant Pathol.">
        <title>Dismantling and reorganizing Pseudomonas marginalis sensu#lato.</title>
        <authorList>
            <person name="Sawada H."/>
            <person name="Fujikawa T."/>
            <person name="Satou M."/>
        </authorList>
    </citation>
    <scope>NUCLEOTIDE SEQUENCE [LARGE SCALE GENOMIC DNA]</scope>
    <source>
        <strain evidence="2 3">MAFF 212408</strain>
    </source>
</reference>
<dbReference type="Proteomes" id="UP000326112">
    <property type="component" value="Unassembled WGS sequence"/>
</dbReference>
<reference evidence="2 3" key="1">
    <citation type="journal article" date="2020" name="Int. J. Syst. Evol. Microbiol.">
        <title>Pseudomonas kitaguniensis sp. nov., a pathogen causing bacterial rot of Welsh onion in Japan.</title>
        <authorList>
            <person name="Sawada H."/>
            <person name="Fujikawa T."/>
            <person name="Nishiwaki Y."/>
            <person name="Horita H."/>
        </authorList>
    </citation>
    <scope>NUCLEOTIDE SEQUENCE [LARGE SCALE GENOMIC DNA]</scope>
    <source>
        <strain evidence="2 3">MAFF 212408</strain>
    </source>
</reference>
<protein>
    <submittedName>
        <fullName evidence="2">Uncharacterized protein</fullName>
    </submittedName>
</protein>
<dbReference type="EMBL" id="VUAZ01000164">
    <property type="protein sequence ID" value="MPR04965.1"/>
    <property type="molecule type" value="Genomic_DNA"/>
</dbReference>
<evidence type="ECO:0000313" key="2">
    <source>
        <dbReference type="EMBL" id="MPR04965.1"/>
    </source>
</evidence>
<evidence type="ECO:0000256" key="1">
    <source>
        <dbReference type="SAM" id="MobiDB-lite"/>
    </source>
</evidence>
<name>A0A5N7KTA5_9PSED</name>
<dbReference type="RefSeq" id="WP_152747864.1">
    <property type="nucleotide sequence ID" value="NZ_VUAZ01000164.1"/>
</dbReference>
<gene>
    <name evidence="2" type="ORF">F0169_24555</name>
</gene>
<comment type="caution">
    <text evidence="2">The sequence shown here is derived from an EMBL/GenBank/DDBJ whole genome shotgun (WGS) entry which is preliminary data.</text>
</comment>
<accession>A0A5N7KTA5</accession>
<sequence>MTRTATPAMLTAPTLPQANRHGINALAAAQLQVDIGPYPGMEEGDLIELFWNNCFADSRRITACKVGTSTRLRVPQSFVQDGSARVHYHVMQVGYAPARSAVACVQVKTDCPGGQLAAPLNTENCDENQNLNRVSMPETIGRYGVNSSQVRRGIPLTIEPYWGMATGDAITLRWGDVRMDLPIIQASGVGLPVQVWVPSAVIVEAGDDTRLEVTYCILDRVGNNSRWAPMRALNIAACSPQTPARGAGAAATYQPRHPGSPCELGDRRSMHIPKS</sequence>